<protein>
    <recommendedName>
        <fullName evidence="5">Type II secretion system protein GspH</fullName>
    </recommendedName>
</protein>
<accession>A0A1V4AWS3</accession>
<sequence>MMLWTSNARDKRGFTILEVMVALVIVGISIGIFFSLIGNSSRLREKIDRHAELLLLARTKTEAALLGILKDTPQMNDTGKIFEGITKDGSSWKVSEVDKYKEAMDKIDLSENSAEESFVEIPPEGTTLLSTLVGGISIETIFFPGASEGRHAEEEGKADENTEGNTEGNTEEEIEENTEE</sequence>
<evidence type="ECO:0000313" key="3">
    <source>
        <dbReference type="EMBL" id="OOP57576.1"/>
    </source>
</evidence>
<dbReference type="InterPro" id="IPR012902">
    <property type="entry name" value="N_methyl_site"/>
</dbReference>
<feature type="compositionally biased region" description="Basic and acidic residues" evidence="1">
    <location>
        <begin position="148"/>
        <end position="160"/>
    </location>
</feature>
<keyword evidence="2" id="KW-1133">Transmembrane helix</keyword>
<evidence type="ECO:0000256" key="1">
    <source>
        <dbReference type="SAM" id="MobiDB-lite"/>
    </source>
</evidence>
<proteinExistence type="predicted"/>
<dbReference type="AlphaFoldDB" id="A0A1V4AWS3"/>
<evidence type="ECO:0008006" key="5">
    <source>
        <dbReference type="Google" id="ProtNLM"/>
    </source>
</evidence>
<keyword evidence="2" id="KW-0472">Membrane</keyword>
<reference evidence="3 4" key="1">
    <citation type="journal article" date="2017" name="Water Res.">
        <title>Discovery and metagenomic analysis of an anammox bacterial enrichment related to Candidatus "Brocadia caroliniensis" in a full-scale glycerol-fed nitritation-denitritation separate centrate treatment process.</title>
        <authorList>
            <person name="Park H."/>
            <person name="Brotto A.C."/>
            <person name="van Loosdrecht M.C."/>
            <person name="Chandran K."/>
        </authorList>
    </citation>
    <scope>NUCLEOTIDE SEQUENCE [LARGE SCALE GENOMIC DNA]</scope>
    <source>
        <strain evidence="3">26THWARD</strain>
    </source>
</reference>
<organism evidence="3 4">
    <name type="scientific">Candidatus Brocadia carolinensis</name>
    <dbReference type="NCBI Taxonomy" id="1004156"/>
    <lineage>
        <taxon>Bacteria</taxon>
        <taxon>Pseudomonadati</taxon>
        <taxon>Planctomycetota</taxon>
        <taxon>Candidatus Brocadiia</taxon>
        <taxon>Candidatus Brocadiales</taxon>
        <taxon>Candidatus Brocadiaceae</taxon>
        <taxon>Candidatus Brocadia</taxon>
    </lineage>
</organism>
<evidence type="ECO:0000313" key="4">
    <source>
        <dbReference type="Proteomes" id="UP000189681"/>
    </source>
</evidence>
<feature type="region of interest" description="Disordered" evidence="1">
    <location>
        <begin position="144"/>
        <end position="180"/>
    </location>
</feature>
<gene>
    <name evidence="3" type="ORF">AYP45_02720</name>
</gene>
<keyword evidence="2" id="KW-0812">Transmembrane</keyword>
<feature type="compositionally biased region" description="Acidic residues" evidence="1">
    <location>
        <begin position="169"/>
        <end position="180"/>
    </location>
</feature>
<dbReference type="STRING" id="1004156.AYP45_02720"/>
<feature type="transmembrane region" description="Helical" evidence="2">
    <location>
        <begin position="20"/>
        <end position="39"/>
    </location>
</feature>
<name>A0A1V4AWS3_9BACT</name>
<comment type="caution">
    <text evidence="3">The sequence shown here is derived from an EMBL/GenBank/DDBJ whole genome shotgun (WGS) entry which is preliminary data.</text>
</comment>
<evidence type="ECO:0000256" key="2">
    <source>
        <dbReference type="SAM" id="Phobius"/>
    </source>
</evidence>
<dbReference type="Pfam" id="PF07963">
    <property type="entry name" value="N_methyl"/>
    <property type="match status" value="1"/>
</dbReference>
<dbReference type="NCBIfam" id="TIGR02532">
    <property type="entry name" value="IV_pilin_GFxxxE"/>
    <property type="match status" value="1"/>
</dbReference>
<dbReference type="EMBL" id="AYTS01000024">
    <property type="protein sequence ID" value="OOP57576.1"/>
    <property type="molecule type" value="Genomic_DNA"/>
</dbReference>
<dbReference type="Proteomes" id="UP000189681">
    <property type="component" value="Unassembled WGS sequence"/>
</dbReference>